<feature type="region of interest" description="Disordered" evidence="1">
    <location>
        <begin position="608"/>
        <end position="643"/>
    </location>
</feature>
<dbReference type="InterPro" id="IPR036869">
    <property type="entry name" value="J_dom_sf"/>
</dbReference>
<dbReference type="SMART" id="SM00271">
    <property type="entry name" value="DnaJ"/>
    <property type="match status" value="1"/>
</dbReference>
<dbReference type="InterPro" id="IPR044634">
    <property type="entry name" value="Zuotin/DnaJC2"/>
</dbReference>
<evidence type="ECO:0000259" key="2">
    <source>
        <dbReference type="PROSITE" id="PS50076"/>
    </source>
</evidence>
<dbReference type="FunFam" id="1.25.40.990:FF:000012">
    <property type="entry name" value="SAC3 family protein C"/>
    <property type="match status" value="1"/>
</dbReference>
<dbReference type="EMBL" id="VDCV01000001">
    <property type="protein sequence ID" value="KAB5573049.1"/>
    <property type="molecule type" value="Genomic_DNA"/>
</dbReference>
<dbReference type="PANTHER" id="PTHR43999">
    <property type="entry name" value="DNAJ HOMOLOG SUBFAMILY C MEMBER 2"/>
    <property type="match status" value="1"/>
</dbReference>
<proteinExistence type="predicted"/>
<feature type="region of interest" description="Disordered" evidence="1">
    <location>
        <begin position="1093"/>
        <end position="1123"/>
    </location>
</feature>
<reference evidence="5" key="1">
    <citation type="journal article" date="2019" name="Gigascience">
        <title>De novo genome assembly of the endangered Acer yangbiense, a plant species with extremely small populations endemic to Yunnan Province, China.</title>
        <authorList>
            <person name="Yang J."/>
            <person name="Wariss H.M."/>
            <person name="Tao L."/>
            <person name="Zhang R."/>
            <person name="Yun Q."/>
            <person name="Hollingsworth P."/>
            <person name="Dao Z."/>
            <person name="Luo G."/>
            <person name="Guo H."/>
            <person name="Ma Y."/>
            <person name="Sun W."/>
        </authorList>
    </citation>
    <scope>NUCLEOTIDE SEQUENCE [LARGE SCALE GENOMIC DNA]</scope>
    <source>
        <strain evidence="5">cv. br00</strain>
    </source>
</reference>
<dbReference type="InterPro" id="IPR054076">
    <property type="entry name" value="ZUO1-like_ZHD"/>
</dbReference>
<accession>A0A5N5P0U7</accession>
<dbReference type="SUPFAM" id="SSF46565">
    <property type="entry name" value="Chaperone J-domain"/>
    <property type="match status" value="1"/>
</dbReference>
<evidence type="ECO:0000256" key="1">
    <source>
        <dbReference type="SAM" id="MobiDB-lite"/>
    </source>
</evidence>
<dbReference type="GO" id="GO:0043022">
    <property type="term" value="F:ribosome binding"/>
    <property type="evidence" value="ECO:0007669"/>
    <property type="project" value="InterPro"/>
</dbReference>
<dbReference type="Pfam" id="PF03399">
    <property type="entry name" value="SAC3_GANP"/>
    <property type="match status" value="1"/>
</dbReference>
<dbReference type="InterPro" id="IPR018253">
    <property type="entry name" value="DnaJ_domain_CS"/>
</dbReference>
<evidence type="ECO:0000313" key="4">
    <source>
        <dbReference type="EMBL" id="KAB5573049.1"/>
    </source>
</evidence>
<feature type="compositionally biased region" description="Basic and acidic residues" evidence="1">
    <location>
        <begin position="874"/>
        <end position="892"/>
    </location>
</feature>
<feature type="compositionally biased region" description="Basic and acidic residues" evidence="1">
    <location>
        <begin position="1"/>
        <end position="19"/>
    </location>
</feature>
<dbReference type="InterPro" id="IPR009057">
    <property type="entry name" value="Homeodomain-like_sf"/>
</dbReference>
<feature type="compositionally biased region" description="Basic and acidic residues" evidence="1">
    <location>
        <begin position="977"/>
        <end position="987"/>
    </location>
</feature>
<comment type="caution">
    <text evidence="4">The sequence shown here is derived from an EMBL/GenBank/DDBJ whole genome shotgun (WGS) entry which is preliminary data.</text>
</comment>
<feature type="region of interest" description="Disordered" evidence="1">
    <location>
        <begin position="874"/>
        <end position="896"/>
    </location>
</feature>
<dbReference type="FunFam" id="1.10.10.60:FF:000416">
    <property type="entry name" value="Myb family transcription factor"/>
    <property type="match status" value="1"/>
</dbReference>
<feature type="domain" description="Myb-like" evidence="3">
    <location>
        <begin position="1004"/>
        <end position="1046"/>
    </location>
</feature>
<feature type="region of interest" description="Disordered" evidence="1">
    <location>
        <begin position="977"/>
        <end position="1011"/>
    </location>
</feature>
<dbReference type="InterPro" id="IPR005062">
    <property type="entry name" value="SAC3/GANP/THP3_conserved"/>
</dbReference>
<dbReference type="Gene3D" id="1.10.10.60">
    <property type="entry name" value="Homeodomain-like"/>
    <property type="match status" value="2"/>
</dbReference>
<dbReference type="Gene3D" id="1.10.287.110">
    <property type="entry name" value="DnaJ domain"/>
    <property type="match status" value="1"/>
</dbReference>
<evidence type="ECO:0008006" key="6">
    <source>
        <dbReference type="Google" id="ProtNLM"/>
    </source>
</evidence>
<dbReference type="Pfam" id="PF23082">
    <property type="entry name" value="Myb_DNA-binding_2"/>
    <property type="match status" value="1"/>
</dbReference>
<feature type="compositionally biased region" description="Polar residues" evidence="1">
    <location>
        <begin position="38"/>
        <end position="63"/>
    </location>
</feature>
<feature type="region of interest" description="Disordered" evidence="1">
    <location>
        <begin position="1"/>
        <end position="100"/>
    </location>
</feature>
<feature type="compositionally biased region" description="Polar residues" evidence="1">
    <location>
        <begin position="989"/>
        <end position="1005"/>
    </location>
</feature>
<dbReference type="InterPro" id="IPR001623">
    <property type="entry name" value="DnaJ_domain"/>
</dbReference>
<organism evidence="4 5">
    <name type="scientific">Salix brachista</name>
    <dbReference type="NCBI Taxonomy" id="2182728"/>
    <lineage>
        <taxon>Eukaryota</taxon>
        <taxon>Viridiplantae</taxon>
        <taxon>Streptophyta</taxon>
        <taxon>Embryophyta</taxon>
        <taxon>Tracheophyta</taxon>
        <taxon>Spermatophyta</taxon>
        <taxon>Magnoliopsida</taxon>
        <taxon>eudicotyledons</taxon>
        <taxon>Gunneridae</taxon>
        <taxon>Pentapetalae</taxon>
        <taxon>rosids</taxon>
        <taxon>fabids</taxon>
        <taxon>Malpighiales</taxon>
        <taxon>Salicaceae</taxon>
        <taxon>Saliceae</taxon>
        <taxon>Salix</taxon>
    </lineage>
</organism>
<dbReference type="AlphaFoldDB" id="A0A5N5P0U7"/>
<dbReference type="GO" id="GO:0051083">
    <property type="term" value="P:'de novo' cotranslational protein folding"/>
    <property type="evidence" value="ECO:0007669"/>
    <property type="project" value="InterPro"/>
</dbReference>
<dbReference type="Proteomes" id="UP000326939">
    <property type="component" value="Chromosome 1"/>
</dbReference>
<dbReference type="PROSITE" id="PS50090">
    <property type="entry name" value="MYB_LIKE"/>
    <property type="match status" value="2"/>
</dbReference>
<feature type="compositionally biased region" description="Basic and acidic residues" evidence="1">
    <location>
        <begin position="1108"/>
        <end position="1123"/>
    </location>
</feature>
<gene>
    <name evidence="4" type="ORF">DKX38_000243</name>
</gene>
<dbReference type="Pfam" id="PF00226">
    <property type="entry name" value="DnaJ"/>
    <property type="match status" value="1"/>
</dbReference>
<dbReference type="Gene3D" id="1.25.40.990">
    <property type="match status" value="1"/>
</dbReference>
<name>A0A5N5P0U7_9ROSI</name>
<dbReference type="PROSITE" id="PS00636">
    <property type="entry name" value="DNAJ_1"/>
    <property type="match status" value="1"/>
</dbReference>
<dbReference type="GO" id="GO:0030544">
    <property type="term" value="F:Hsp70 protein binding"/>
    <property type="evidence" value="ECO:0007669"/>
    <property type="project" value="InterPro"/>
</dbReference>
<dbReference type="PROSITE" id="PS50076">
    <property type="entry name" value="DNAJ_2"/>
    <property type="match status" value="1"/>
</dbReference>
<dbReference type="GO" id="GO:0005829">
    <property type="term" value="C:cytosol"/>
    <property type="evidence" value="ECO:0007669"/>
    <property type="project" value="TreeGrafter"/>
</dbReference>
<dbReference type="SUPFAM" id="SSF46689">
    <property type="entry name" value="Homeodomain-like"/>
    <property type="match status" value="2"/>
</dbReference>
<feature type="domain" description="J" evidence="2">
    <location>
        <begin position="645"/>
        <end position="727"/>
    </location>
</feature>
<feature type="domain" description="Myb-like" evidence="3">
    <location>
        <begin position="1132"/>
        <end position="1186"/>
    </location>
</feature>
<dbReference type="PRINTS" id="PR00625">
    <property type="entry name" value="JDOMAIN"/>
</dbReference>
<protein>
    <recommendedName>
        <fullName evidence="6">J domain-containing protein</fullName>
    </recommendedName>
</protein>
<sequence length="1196" mass="136328">MESERRSGEVREQTMERSHQNRRGRGNHSSFSPSSQSTRTRNTKVSNFNESSSATNYATNNRSNAHDVPQWKPSRGNTSSSNTQKEKIKTGEDKEEDSSDFPRLIGTCPSMCPVLAAVVCIGECLRGGNPYIFGVEMGVSMCEVLFVRLRQSCIAGELVSLESERSQRERLQDLAVFERLHGNPRKTSPALAVKKFCRTISAKHMQASDVRPLPVLEDTLAYLLNLLDSTDHPFEVVHDFIFDRTRSIRQDLSMQNIVDDKSIYMYEKMVKFHVISHLKLQRCGSSPNISSVHYLNMEQLTKALTSLYNLYDANRDSNTVYRNEAEFRSLYVLLHLDSNSQPMVDLYFISVGESLSLWFRCVPHPIIRSKEMCFARSVLRFYQMGNHVRFFSTISAEASYLQYCILELYMSKVRALSLSYINNAGYKLHPYPLVHLSKLLKMKESDLEVLCNACGLETCADEMENKLLPTKQTSFCCPKEGFQSYNFMGLEQFERLGWFLGLGFIGDVIARLFTANVTHSTSLCPNYLNVCGWASEICTQFCSYSLCKAMAIQTGLQLISYSQELVDGQPVHYSSNCLPIKALKYEPAGHAFHSAALKLRGWEEEGIETEDQKVSKDKEQSYMPSSESYSTKGKKKTGSGDTQQDHYAMLGLGHLRYLATEEQIRKSYREVALKYHPDKQAAILLAEETEAAKQAKKCEIESHFKAIQEAYEALIDPVKRRIYDSTDEFDDEIPTDCAPQDFFKVFGPAFMRNGRWSVNQPIPSLGDENTSLKEADSFYDFWYSFKSWREFPHADEFDLEQAESRDHKRWMERQNAKLSEKARKEDYARIRTLVDCAYKRDPRILRRKEEGKAEKQRKKEAKFLAKRLQEEEAARAAEEERRQKEEEEKRAAEAALQQKKLKEKEKKLLRKERSRLRTLSAPVLPQCVLNLGEDDVENLCMSLDIEQLRSLCDRMEGKEVLEQAKVLRDACGCDHDSGSSKLDEKKISHQNGSLNSNGRAPLSSSGKKEKPWSREEIELLRKGIQKYPKGTSRRWEVISEYIGTGRFVEEILKATKTVLLQKPDTAKAFDSFLEKRKPALSIASPLTTREEIHGTSAMQAPESSVAKIAEEESSRDTDKQKADDVVTANGVSSSADQDVWSAVQERALVQALKTFPKETTQRWERVAAAVPGKTVNQCRRKLTSLKENFRNKNGAA</sequence>
<evidence type="ECO:0000259" key="3">
    <source>
        <dbReference type="PROSITE" id="PS50090"/>
    </source>
</evidence>
<dbReference type="PANTHER" id="PTHR43999:SF1">
    <property type="entry name" value="DNAJ HOMOLOG SUBFAMILY C MEMBER 2"/>
    <property type="match status" value="1"/>
</dbReference>
<evidence type="ECO:0000313" key="5">
    <source>
        <dbReference type="Proteomes" id="UP000326939"/>
    </source>
</evidence>
<dbReference type="CDD" id="cd00167">
    <property type="entry name" value="SANT"/>
    <property type="match status" value="2"/>
</dbReference>
<dbReference type="GO" id="GO:0006450">
    <property type="term" value="P:regulation of translational fidelity"/>
    <property type="evidence" value="ECO:0007669"/>
    <property type="project" value="InterPro"/>
</dbReference>
<dbReference type="Pfam" id="PF00249">
    <property type="entry name" value="Myb_DNA-binding"/>
    <property type="match status" value="1"/>
</dbReference>
<keyword evidence="5" id="KW-1185">Reference proteome</keyword>
<dbReference type="SMART" id="SM00717">
    <property type="entry name" value="SANT"/>
    <property type="match status" value="2"/>
</dbReference>
<dbReference type="Pfam" id="PF21884">
    <property type="entry name" value="ZUO1-like_ZHD"/>
    <property type="match status" value="1"/>
</dbReference>
<feature type="compositionally biased region" description="Basic and acidic residues" evidence="1">
    <location>
        <begin position="610"/>
        <end position="620"/>
    </location>
</feature>
<dbReference type="InterPro" id="IPR001005">
    <property type="entry name" value="SANT/Myb"/>
</dbReference>
<dbReference type="CDD" id="cd06257">
    <property type="entry name" value="DnaJ"/>
    <property type="match status" value="1"/>
</dbReference>